<dbReference type="GO" id="GO:0005886">
    <property type="term" value="C:plasma membrane"/>
    <property type="evidence" value="ECO:0007669"/>
    <property type="project" value="UniProtKB-SubCell"/>
</dbReference>
<dbReference type="PANTHER" id="PTHR43823:SF3">
    <property type="entry name" value="MULTIDRUG EXPORT PROTEIN MEPA"/>
    <property type="match status" value="1"/>
</dbReference>
<dbReference type="OrthoDB" id="9811110at2"/>
<gene>
    <name evidence="11" type="ordered locus">Clos_1966</name>
</gene>
<dbReference type="KEGG" id="aoe:Clos_1966"/>
<evidence type="ECO:0000256" key="8">
    <source>
        <dbReference type="ARBA" id="ARBA00023136"/>
    </source>
</evidence>
<keyword evidence="6 10" id="KW-0812">Transmembrane</keyword>
<dbReference type="InterPro" id="IPR045070">
    <property type="entry name" value="MATE_MepA-like"/>
</dbReference>
<dbReference type="CDD" id="cd13143">
    <property type="entry name" value="MATE_MepA_like"/>
    <property type="match status" value="1"/>
</dbReference>
<dbReference type="STRING" id="350688.Clos_1966"/>
<feature type="transmembrane region" description="Helical" evidence="10">
    <location>
        <begin position="389"/>
        <end position="411"/>
    </location>
</feature>
<feature type="transmembrane region" description="Helical" evidence="10">
    <location>
        <begin position="358"/>
        <end position="377"/>
    </location>
</feature>
<feature type="transmembrane region" description="Helical" evidence="10">
    <location>
        <begin position="93"/>
        <end position="115"/>
    </location>
</feature>
<keyword evidence="8 10" id="KW-0472">Membrane</keyword>
<feature type="transmembrane region" description="Helical" evidence="10">
    <location>
        <begin position="235"/>
        <end position="258"/>
    </location>
</feature>
<evidence type="ECO:0000256" key="9">
    <source>
        <dbReference type="ARBA" id="ARBA00023251"/>
    </source>
</evidence>
<keyword evidence="9" id="KW-0046">Antibiotic resistance</keyword>
<keyword evidence="5" id="KW-1003">Cell membrane</keyword>
<dbReference type="NCBIfam" id="TIGR00797">
    <property type="entry name" value="matE"/>
    <property type="match status" value="1"/>
</dbReference>
<dbReference type="Proteomes" id="UP000000269">
    <property type="component" value="Chromosome"/>
</dbReference>
<dbReference type="InterPro" id="IPR048279">
    <property type="entry name" value="MdtK-like"/>
</dbReference>
<name>A8MI72_ALKOO</name>
<evidence type="ECO:0000256" key="10">
    <source>
        <dbReference type="SAM" id="Phobius"/>
    </source>
</evidence>
<evidence type="ECO:0000256" key="6">
    <source>
        <dbReference type="ARBA" id="ARBA00022692"/>
    </source>
</evidence>
<evidence type="ECO:0000256" key="4">
    <source>
        <dbReference type="ARBA" id="ARBA00022448"/>
    </source>
</evidence>
<dbReference type="InterPro" id="IPR002528">
    <property type="entry name" value="MATE_fam"/>
</dbReference>
<feature type="transmembrane region" description="Helical" evidence="10">
    <location>
        <begin position="270"/>
        <end position="290"/>
    </location>
</feature>
<dbReference type="Pfam" id="PF01554">
    <property type="entry name" value="MatE"/>
    <property type="match status" value="2"/>
</dbReference>
<feature type="transmembrane region" description="Helical" evidence="10">
    <location>
        <begin position="48"/>
        <end position="72"/>
    </location>
</feature>
<keyword evidence="4" id="KW-0813">Transport</keyword>
<dbReference type="AlphaFoldDB" id="A8MI72"/>
<organism evidence="11 12">
    <name type="scientific">Alkaliphilus oremlandii (strain OhILAs)</name>
    <name type="common">Clostridium oremlandii (strain OhILAs)</name>
    <dbReference type="NCBI Taxonomy" id="350688"/>
    <lineage>
        <taxon>Bacteria</taxon>
        <taxon>Bacillati</taxon>
        <taxon>Bacillota</taxon>
        <taxon>Clostridia</taxon>
        <taxon>Peptostreptococcales</taxon>
        <taxon>Natronincolaceae</taxon>
        <taxon>Alkaliphilus</taxon>
    </lineage>
</organism>
<dbReference type="PIRSF" id="PIRSF006603">
    <property type="entry name" value="DinF"/>
    <property type="match status" value="1"/>
</dbReference>
<reference evidence="12" key="1">
    <citation type="submission" date="2007-10" db="EMBL/GenBank/DDBJ databases">
        <title>Complete genome of Alkaliphilus oremlandii OhILAs.</title>
        <authorList>
            <person name="Copeland A."/>
            <person name="Lucas S."/>
            <person name="Lapidus A."/>
            <person name="Barry K."/>
            <person name="Detter J.C."/>
            <person name="Glavina del Rio T."/>
            <person name="Hammon N."/>
            <person name="Israni S."/>
            <person name="Dalin E."/>
            <person name="Tice H."/>
            <person name="Pitluck S."/>
            <person name="Chain P."/>
            <person name="Malfatti S."/>
            <person name="Shin M."/>
            <person name="Vergez L."/>
            <person name="Schmutz J."/>
            <person name="Larimer F."/>
            <person name="Land M."/>
            <person name="Hauser L."/>
            <person name="Kyrpides N."/>
            <person name="Mikhailova N."/>
            <person name="Stolz J.F."/>
            <person name="Dawson A."/>
            <person name="Fisher E."/>
            <person name="Crable B."/>
            <person name="Perera E."/>
            <person name="Lisak J."/>
            <person name="Ranganathan M."/>
            <person name="Basu P."/>
            <person name="Richardson P."/>
        </authorList>
    </citation>
    <scope>NUCLEOTIDE SEQUENCE [LARGE SCALE GENOMIC DNA]</scope>
    <source>
        <strain evidence="12">OhILAs</strain>
    </source>
</reference>
<evidence type="ECO:0000256" key="3">
    <source>
        <dbReference type="ARBA" id="ARBA00022106"/>
    </source>
</evidence>
<feature type="transmembrane region" description="Helical" evidence="10">
    <location>
        <begin position="165"/>
        <end position="188"/>
    </location>
</feature>
<dbReference type="GO" id="GO:0046677">
    <property type="term" value="P:response to antibiotic"/>
    <property type="evidence" value="ECO:0007669"/>
    <property type="project" value="UniProtKB-KW"/>
</dbReference>
<dbReference type="RefSeq" id="WP_012159816.1">
    <property type="nucleotide sequence ID" value="NC_009922.1"/>
</dbReference>
<dbReference type="HOGENOM" id="CLU_012893_0_0_9"/>
<feature type="transmembrane region" description="Helical" evidence="10">
    <location>
        <begin position="194"/>
        <end position="215"/>
    </location>
</feature>
<evidence type="ECO:0000256" key="1">
    <source>
        <dbReference type="ARBA" id="ARBA00004651"/>
    </source>
</evidence>
<keyword evidence="7 10" id="KW-1133">Transmembrane helix</keyword>
<proteinExistence type="inferred from homology"/>
<evidence type="ECO:0000256" key="7">
    <source>
        <dbReference type="ARBA" id="ARBA00022989"/>
    </source>
</evidence>
<feature type="transmembrane region" description="Helical" evidence="10">
    <location>
        <begin position="316"/>
        <end position="338"/>
    </location>
</feature>
<dbReference type="InterPro" id="IPR051327">
    <property type="entry name" value="MATE_MepA_subfamily"/>
</dbReference>
<dbReference type="PANTHER" id="PTHR43823">
    <property type="entry name" value="SPORULATION PROTEIN YKVU"/>
    <property type="match status" value="1"/>
</dbReference>
<sequence>MDRSKQLAEEKIGKLLLTFSVPAIVGMLVNALYNIVDRIFVGRGVGSLAIAAITIGFPIMIILMAFTMLVGLGATSLISIKLGQDRKDEAEKIMGNSMTLLVIIMLIMTVSGLIFLEPLLRIFGASADVMPYAKAYLRIILYGAVFQGIGFGINNIIRAEGNPKIAMLSMLIGAISNTILDPIFIYGFKMGIEGAAWATIISQAASAVWVVSHFISGRSNLKFRKENLRLQGKIIFDIFSIGFAPFMMQLAASLVTAILNSQLGKFGGDIAISAMGIINSVSTIILMPIFGINQGSQPIIGFNYGAKQYDRVKQTFRYAATAATILVVIGFFLIRIFPVQLISLFAQGDQTLIDIGTNGIRIFFFAMPIIGFQIVSANYFQAVGKPKQAAILSLSRQVLFLIPALLILPRFFKLNGIWMAAPVADALAFVVTSVWIIFEIKNLGKERDSVPSSTKPFISGLD</sequence>
<dbReference type="GO" id="GO:0042910">
    <property type="term" value="F:xenobiotic transmembrane transporter activity"/>
    <property type="evidence" value="ECO:0007669"/>
    <property type="project" value="InterPro"/>
</dbReference>
<feature type="transmembrane region" description="Helical" evidence="10">
    <location>
        <begin position="417"/>
        <end position="438"/>
    </location>
</feature>
<evidence type="ECO:0000256" key="2">
    <source>
        <dbReference type="ARBA" id="ARBA00008417"/>
    </source>
</evidence>
<accession>A8MI72</accession>
<dbReference type="eggNOG" id="COG0534">
    <property type="taxonomic scope" value="Bacteria"/>
</dbReference>
<feature type="transmembrane region" description="Helical" evidence="10">
    <location>
        <begin position="12"/>
        <end position="36"/>
    </location>
</feature>
<evidence type="ECO:0000313" key="11">
    <source>
        <dbReference type="EMBL" id="ABW19504.1"/>
    </source>
</evidence>
<keyword evidence="12" id="KW-1185">Reference proteome</keyword>
<dbReference type="GO" id="GO:0015297">
    <property type="term" value="F:antiporter activity"/>
    <property type="evidence" value="ECO:0007669"/>
    <property type="project" value="InterPro"/>
</dbReference>
<dbReference type="EMBL" id="CP000853">
    <property type="protein sequence ID" value="ABW19504.1"/>
    <property type="molecule type" value="Genomic_DNA"/>
</dbReference>
<evidence type="ECO:0000256" key="5">
    <source>
        <dbReference type="ARBA" id="ARBA00022475"/>
    </source>
</evidence>
<feature type="transmembrane region" description="Helical" evidence="10">
    <location>
        <begin position="135"/>
        <end position="153"/>
    </location>
</feature>
<comment type="subcellular location">
    <subcellularLocation>
        <location evidence="1">Cell membrane</location>
        <topology evidence="1">Multi-pass membrane protein</topology>
    </subcellularLocation>
</comment>
<comment type="similarity">
    <text evidence="2">Belongs to the multi antimicrobial extrusion (MATE) (TC 2.A.66.1) family. MepA subfamily.</text>
</comment>
<evidence type="ECO:0000313" key="12">
    <source>
        <dbReference type="Proteomes" id="UP000000269"/>
    </source>
</evidence>
<protein>
    <recommendedName>
        <fullName evidence="3">Multidrug export protein MepA</fullName>
    </recommendedName>
</protein>